<evidence type="ECO:0000313" key="1">
    <source>
        <dbReference type="EMBL" id="MDR6205419.1"/>
    </source>
</evidence>
<dbReference type="Proteomes" id="UP001245184">
    <property type="component" value="Unassembled WGS sequence"/>
</dbReference>
<name>A0ABD5CJP2_9BURK</name>
<gene>
    <name evidence="1" type="ORF">QF025_004139</name>
</gene>
<dbReference type="EMBL" id="JAVIZN010000002">
    <property type="protein sequence ID" value="MDR6205419.1"/>
    <property type="molecule type" value="Genomic_DNA"/>
</dbReference>
<sequence>MSVTRCSMRNIAMNGTLVEASGVLAQFDTEHVSGILP</sequence>
<organism evidence="1 2">
    <name type="scientific">Paraburkholderia graminis</name>
    <dbReference type="NCBI Taxonomy" id="60548"/>
    <lineage>
        <taxon>Bacteria</taxon>
        <taxon>Pseudomonadati</taxon>
        <taxon>Pseudomonadota</taxon>
        <taxon>Betaproteobacteria</taxon>
        <taxon>Burkholderiales</taxon>
        <taxon>Burkholderiaceae</taxon>
        <taxon>Paraburkholderia</taxon>
    </lineage>
</organism>
<comment type="caution">
    <text evidence="1">The sequence shown here is derived from an EMBL/GenBank/DDBJ whole genome shotgun (WGS) entry which is preliminary data.</text>
</comment>
<accession>A0ABD5CJP2</accession>
<proteinExistence type="predicted"/>
<dbReference type="AlphaFoldDB" id="A0ABD5CJP2"/>
<protein>
    <submittedName>
        <fullName evidence="1">Uncharacterized protein</fullName>
    </submittedName>
</protein>
<evidence type="ECO:0000313" key="2">
    <source>
        <dbReference type="Proteomes" id="UP001245184"/>
    </source>
</evidence>
<reference evidence="1 2" key="1">
    <citation type="submission" date="2023-08" db="EMBL/GenBank/DDBJ databases">
        <title>Genome sequencing of plant associated microbes to promote plant fitness in Sorghum bicolor and Oryza sativa.</title>
        <authorList>
            <person name="Coleman-Derr D."/>
        </authorList>
    </citation>
    <scope>NUCLEOTIDE SEQUENCE [LARGE SCALE GENOMIC DNA]</scope>
    <source>
        <strain evidence="1 2">SLBN-33</strain>
    </source>
</reference>